<evidence type="ECO:0000313" key="2">
    <source>
        <dbReference type="EMBL" id="QHT24960.1"/>
    </source>
</evidence>
<proteinExistence type="predicted"/>
<organism evidence="2">
    <name type="scientific">viral metagenome</name>
    <dbReference type="NCBI Taxonomy" id="1070528"/>
    <lineage>
        <taxon>unclassified sequences</taxon>
        <taxon>metagenomes</taxon>
        <taxon>organismal metagenomes</taxon>
    </lineage>
</organism>
<dbReference type="EMBL" id="MN739752">
    <property type="protein sequence ID" value="QHT24960.1"/>
    <property type="molecule type" value="Genomic_DNA"/>
</dbReference>
<protein>
    <submittedName>
        <fullName evidence="2">Uncharacterized protein</fullName>
    </submittedName>
</protein>
<name>A0A6C0E8R6_9ZZZZ</name>
<sequence>MSQKRSQKRSHRSSVSKPKRHFTIAAAYHTDGCSTKFKGKSGTGRFNSRDPYESAKKAFSSLCQRKKIKGRCSMYVTVRETTRDGKGKEYSYLARRHLRDPEDISPFGHKYRVKLEAISEEDLLKKTCKQSKKSPGRMKSKSSKLLTKRKFHRN</sequence>
<dbReference type="AlphaFoldDB" id="A0A6C0E8R6"/>
<evidence type="ECO:0000256" key="1">
    <source>
        <dbReference type="SAM" id="MobiDB-lite"/>
    </source>
</evidence>
<feature type="region of interest" description="Disordered" evidence="1">
    <location>
        <begin position="126"/>
        <end position="154"/>
    </location>
</feature>
<reference evidence="2" key="1">
    <citation type="journal article" date="2020" name="Nature">
        <title>Giant virus diversity and host interactions through global metagenomics.</title>
        <authorList>
            <person name="Schulz F."/>
            <person name="Roux S."/>
            <person name="Paez-Espino D."/>
            <person name="Jungbluth S."/>
            <person name="Walsh D.A."/>
            <person name="Denef V.J."/>
            <person name="McMahon K.D."/>
            <person name="Konstantinidis K.T."/>
            <person name="Eloe-Fadrosh E.A."/>
            <person name="Kyrpides N.C."/>
            <person name="Woyke T."/>
        </authorList>
    </citation>
    <scope>NUCLEOTIDE SEQUENCE</scope>
    <source>
        <strain evidence="2">GVMAG-M-3300023179-150</strain>
    </source>
</reference>
<accession>A0A6C0E8R6</accession>
<feature type="region of interest" description="Disordered" evidence="1">
    <location>
        <begin position="1"/>
        <end position="22"/>
    </location>
</feature>